<keyword evidence="2" id="KW-1133">Transmembrane helix</keyword>
<dbReference type="Pfam" id="PF03134">
    <property type="entry name" value="TB2_DP1_HVA22"/>
    <property type="match status" value="1"/>
</dbReference>
<dbReference type="AlphaFoldDB" id="A0A238BYB7"/>
<feature type="compositionally biased region" description="Low complexity" evidence="1">
    <location>
        <begin position="12"/>
        <end position="23"/>
    </location>
</feature>
<feature type="region of interest" description="Disordered" evidence="1">
    <location>
        <begin position="1"/>
        <end position="42"/>
    </location>
</feature>
<evidence type="ECO:0000256" key="1">
    <source>
        <dbReference type="SAM" id="MobiDB-lite"/>
    </source>
</evidence>
<reference evidence="3 4" key="1">
    <citation type="submission" date="2015-12" db="EMBL/GenBank/DDBJ databases">
        <title>Draft genome of the nematode, Onchocerca flexuosa.</title>
        <authorList>
            <person name="Mitreva M."/>
        </authorList>
    </citation>
    <scope>NUCLEOTIDE SEQUENCE [LARGE SCALE GENOMIC DNA]</scope>
    <source>
        <strain evidence="3">Red Deer</strain>
    </source>
</reference>
<feature type="transmembrane region" description="Helical" evidence="2">
    <location>
        <begin position="104"/>
        <end position="136"/>
    </location>
</feature>
<organism evidence="3 4">
    <name type="scientific">Onchocerca flexuosa</name>
    <dbReference type="NCBI Taxonomy" id="387005"/>
    <lineage>
        <taxon>Eukaryota</taxon>
        <taxon>Metazoa</taxon>
        <taxon>Ecdysozoa</taxon>
        <taxon>Nematoda</taxon>
        <taxon>Chromadorea</taxon>
        <taxon>Rhabditida</taxon>
        <taxon>Spirurina</taxon>
        <taxon>Spiruromorpha</taxon>
        <taxon>Filarioidea</taxon>
        <taxon>Onchocercidae</taxon>
        <taxon>Onchocerca</taxon>
    </lineage>
</organism>
<dbReference type="Proteomes" id="UP000242913">
    <property type="component" value="Unassembled WGS sequence"/>
</dbReference>
<gene>
    <name evidence="3" type="ORF">X798_03158</name>
</gene>
<feature type="transmembrane region" description="Helical" evidence="2">
    <location>
        <begin position="179"/>
        <end position="199"/>
    </location>
</feature>
<protein>
    <submittedName>
        <fullName evidence="3">TB2/DP1, HVA22 family</fullName>
    </submittedName>
</protein>
<evidence type="ECO:0000313" key="4">
    <source>
        <dbReference type="Proteomes" id="UP000242913"/>
    </source>
</evidence>
<name>A0A238BYB7_9BILA</name>
<proteinExistence type="predicted"/>
<evidence type="ECO:0000313" key="3">
    <source>
        <dbReference type="EMBL" id="OZC09755.1"/>
    </source>
</evidence>
<sequence>MVDKNENKTEPSSSSVSFVSKSSENTTKVVGGSDCSSKKESESRRNSLISTVTTIKNNFLKKGKPLETWHQFMLNKVLYNKDYTYMDRIFCCIEHKTMVKREQIFYAITFLLIAFVLLQNFDPLLCAIVSCLYPAYETTRSLTMHKNGAHEQCKHWLIYWIAFSFFTLQDYYTEWLTKLFSPLLLLKVMLFLMLLALPQTGIAELFHYNIVVPILSVVNNTFVKYNQALLESINIKETLLDRASMKMIQSSDAANVSKTEENDQISQLRKVIKSAHIQRQKHLIITRKRDDLTLRLSGFTLDNFLTNKHRQT</sequence>
<dbReference type="OrthoDB" id="5833712at2759"/>
<accession>A0A238BYB7</accession>
<evidence type="ECO:0000256" key="2">
    <source>
        <dbReference type="SAM" id="Phobius"/>
    </source>
</evidence>
<keyword evidence="4" id="KW-1185">Reference proteome</keyword>
<keyword evidence="2" id="KW-0472">Membrane</keyword>
<keyword evidence="2" id="KW-0812">Transmembrane</keyword>
<dbReference type="EMBL" id="KZ269991">
    <property type="protein sequence ID" value="OZC09755.1"/>
    <property type="molecule type" value="Genomic_DNA"/>
</dbReference>
<dbReference type="InterPro" id="IPR004345">
    <property type="entry name" value="TB2_DP1_HVA22"/>
</dbReference>